<dbReference type="AlphaFoldDB" id="A0A8J2NUX2"/>
<keyword evidence="10" id="KW-1185">Reference proteome</keyword>
<reference evidence="9" key="1">
    <citation type="submission" date="2021-06" db="EMBL/GenBank/DDBJ databases">
        <authorList>
            <person name="Hodson N. C."/>
            <person name="Mongue J. A."/>
            <person name="Jaron S. K."/>
        </authorList>
    </citation>
    <scope>NUCLEOTIDE SEQUENCE</scope>
</reference>
<evidence type="ECO:0000256" key="4">
    <source>
        <dbReference type="ARBA" id="ARBA00023015"/>
    </source>
</evidence>
<evidence type="ECO:0000256" key="2">
    <source>
        <dbReference type="ARBA" id="ARBA00022553"/>
    </source>
</evidence>
<dbReference type="GO" id="GO:0043021">
    <property type="term" value="F:ribonucleoprotein complex binding"/>
    <property type="evidence" value="ECO:0007669"/>
    <property type="project" value="TreeGrafter"/>
</dbReference>
<comment type="caution">
    <text evidence="9">The sequence shown here is derived from an EMBL/GenBank/DDBJ whole genome shotgun (WGS) entry which is preliminary data.</text>
</comment>
<dbReference type="PROSITE" id="PS50020">
    <property type="entry name" value="WW_DOMAIN_2"/>
    <property type="match status" value="1"/>
</dbReference>
<evidence type="ECO:0000256" key="7">
    <source>
        <dbReference type="SAM" id="MobiDB-lite"/>
    </source>
</evidence>
<keyword evidence="2" id="KW-0597">Phosphoprotein</keyword>
<feature type="domain" description="WW" evidence="8">
    <location>
        <begin position="110"/>
        <end position="144"/>
    </location>
</feature>
<dbReference type="PANTHER" id="PTHR21737">
    <property type="entry name" value="POLYGLUTAMINE BINDING PROTEIN 1/MARVEL MEMBRANE-ASSOCIATING DOMAIN CONTAINING 3"/>
    <property type="match status" value="1"/>
</dbReference>
<dbReference type="GO" id="GO:0000380">
    <property type="term" value="P:alternative mRNA splicing, via spliceosome"/>
    <property type="evidence" value="ECO:0007669"/>
    <property type="project" value="TreeGrafter"/>
</dbReference>
<accession>A0A8J2NUX2</accession>
<dbReference type="InterPro" id="IPR001202">
    <property type="entry name" value="WW_dom"/>
</dbReference>
<dbReference type="Pfam" id="PF00397">
    <property type="entry name" value="WW"/>
    <property type="match status" value="1"/>
</dbReference>
<dbReference type="SMART" id="SM00456">
    <property type="entry name" value="WW"/>
    <property type="match status" value="1"/>
</dbReference>
<evidence type="ECO:0000256" key="5">
    <source>
        <dbReference type="ARBA" id="ARBA00023163"/>
    </source>
</evidence>
<feature type="region of interest" description="Disordered" evidence="7">
    <location>
        <begin position="164"/>
        <end position="272"/>
    </location>
</feature>
<dbReference type="GO" id="GO:0005737">
    <property type="term" value="C:cytoplasm"/>
    <property type="evidence" value="ECO:0007669"/>
    <property type="project" value="TreeGrafter"/>
</dbReference>
<organism evidence="9 10">
    <name type="scientific">Allacma fusca</name>
    <dbReference type="NCBI Taxonomy" id="39272"/>
    <lineage>
        <taxon>Eukaryota</taxon>
        <taxon>Metazoa</taxon>
        <taxon>Ecdysozoa</taxon>
        <taxon>Arthropoda</taxon>
        <taxon>Hexapoda</taxon>
        <taxon>Collembola</taxon>
        <taxon>Symphypleona</taxon>
        <taxon>Sminthuridae</taxon>
        <taxon>Allacma</taxon>
    </lineage>
</organism>
<evidence type="ECO:0000256" key="3">
    <source>
        <dbReference type="ARBA" id="ARBA00022737"/>
    </source>
</evidence>
<proteinExistence type="predicted"/>
<name>A0A8J2NUX2_9HEXA</name>
<comment type="subcellular location">
    <subcellularLocation>
        <location evidence="1">Nucleus</location>
    </subcellularLocation>
</comment>
<sequence>MPLPAALAARLAKRGLIQQQKKTSEVGPNFVEEVIAENYDDPKRNKTIQGPLPKPTLSLSRFHRLGHYGCPNKTNIHHRCVQFCVTKWSRGHTQPDPKYNKRRLRMLRKYPLPSNWTEIFDAGSGHYYYWDTNTNNVSWWSPNHPKAKVGPSAAELRVKLMEEEAEMKEMPPPPPPSKLAKADSEKRLLENRYKPYKKDSERDRRRKRRDEDEIDPMDPSSYSDVPRGTWSSGLREEEGRTGVDTTASGPLFQMRPYPSPGAVLRANAATKK</sequence>
<evidence type="ECO:0000259" key="8">
    <source>
        <dbReference type="PROSITE" id="PS50020"/>
    </source>
</evidence>
<dbReference type="EMBL" id="CAJVCH010030352">
    <property type="protein sequence ID" value="CAG7709367.1"/>
    <property type="molecule type" value="Genomic_DNA"/>
</dbReference>
<feature type="compositionally biased region" description="Basic and acidic residues" evidence="7">
    <location>
        <begin position="180"/>
        <end position="203"/>
    </location>
</feature>
<evidence type="ECO:0000256" key="6">
    <source>
        <dbReference type="ARBA" id="ARBA00023242"/>
    </source>
</evidence>
<keyword evidence="3" id="KW-0677">Repeat</keyword>
<protein>
    <recommendedName>
        <fullName evidence="8">WW domain-containing protein</fullName>
    </recommendedName>
</protein>
<dbReference type="OrthoDB" id="42462at2759"/>
<dbReference type="Proteomes" id="UP000708208">
    <property type="component" value="Unassembled WGS sequence"/>
</dbReference>
<dbReference type="CDD" id="cd00201">
    <property type="entry name" value="WW"/>
    <property type="match status" value="1"/>
</dbReference>
<gene>
    <name evidence="9" type="ORF">AFUS01_LOCUS4817</name>
</gene>
<dbReference type="PANTHER" id="PTHR21737:SF3">
    <property type="entry name" value="POLYGLUTAMINE-BINDING PROTEIN 1"/>
    <property type="match status" value="1"/>
</dbReference>
<evidence type="ECO:0000313" key="9">
    <source>
        <dbReference type="EMBL" id="CAG7709367.1"/>
    </source>
</evidence>
<evidence type="ECO:0000256" key="1">
    <source>
        <dbReference type="ARBA" id="ARBA00004123"/>
    </source>
</evidence>
<dbReference type="GO" id="GO:0016604">
    <property type="term" value="C:nuclear body"/>
    <property type="evidence" value="ECO:0007669"/>
    <property type="project" value="TreeGrafter"/>
</dbReference>
<evidence type="ECO:0000313" key="10">
    <source>
        <dbReference type="Proteomes" id="UP000708208"/>
    </source>
</evidence>
<keyword evidence="6" id="KW-0539">Nucleus</keyword>
<keyword evidence="4" id="KW-0805">Transcription regulation</keyword>
<keyword evidence="5" id="KW-0804">Transcription</keyword>